<comment type="caution">
    <text evidence="1">The sequence shown here is derived from an EMBL/GenBank/DDBJ whole genome shotgun (WGS) entry which is preliminary data.</text>
</comment>
<evidence type="ECO:0000313" key="2">
    <source>
        <dbReference type="Proteomes" id="UP000282926"/>
    </source>
</evidence>
<protein>
    <recommendedName>
        <fullName evidence="3">TRL-like protein family</fullName>
    </recommendedName>
</protein>
<dbReference type="Proteomes" id="UP000282926">
    <property type="component" value="Unassembled WGS sequence"/>
</dbReference>
<proteinExistence type="predicted"/>
<reference evidence="1 2" key="1">
    <citation type="submission" date="2019-01" db="EMBL/GenBank/DDBJ databases">
        <title>Lujinxingia litoralis gen. nov., sp. nov. and Lujinxingia sediminis gen. nov., sp. nov., new members in the order Bradymonadales, isolated from coastal sediment.</title>
        <authorList>
            <person name="Li C.-M."/>
        </authorList>
    </citation>
    <scope>NUCLEOTIDE SEQUENCE [LARGE SCALE GENOMIC DNA]</scope>
    <source>
        <strain evidence="1 2">SEH01</strain>
    </source>
</reference>
<dbReference type="Pfam" id="PF13146">
    <property type="entry name" value="TRL"/>
    <property type="match status" value="1"/>
</dbReference>
<evidence type="ECO:0008006" key="3">
    <source>
        <dbReference type="Google" id="ProtNLM"/>
    </source>
</evidence>
<organism evidence="1 2">
    <name type="scientific">Lujinxingia sediminis</name>
    <dbReference type="NCBI Taxonomy" id="2480984"/>
    <lineage>
        <taxon>Bacteria</taxon>
        <taxon>Deltaproteobacteria</taxon>
        <taxon>Bradymonadales</taxon>
        <taxon>Lujinxingiaceae</taxon>
        <taxon>Lujinxingia</taxon>
    </lineage>
</organism>
<name>A0ABY0CNB4_9DELT</name>
<evidence type="ECO:0000313" key="1">
    <source>
        <dbReference type="EMBL" id="RVU40407.1"/>
    </source>
</evidence>
<keyword evidence="2" id="KW-1185">Reference proteome</keyword>
<accession>A0ABY0CNB4</accession>
<dbReference type="InterPro" id="IPR025113">
    <property type="entry name" value="TRL-like"/>
</dbReference>
<dbReference type="EMBL" id="SADD01000027">
    <property type="protein sequence ID" value="RVU40407.1"/>
    <property type="molecule type" value="Genomic_DNA"/>
</dbReference>
<gene>
    <name evidence="1" type="ORF">EA187_20065</name>
</gene>
<sequence>MFIHPHIQGGRAVCFKRPITALVIGLTLSLSGCGITTIVDVTDNPVGHRQGKACVTNLLGLIATGDASVSTAARNGGVTKVATVDTVMKGGFLVGSYCTYVTGT</sequence>